<proteinExistence type="predicted"/>
<evidence type="ECO:0000313" key="2">
    <source>
        <dbReference type="Proteomes" id="UP001175228"/>
    </source>
</evidence>
<dbReference type="AlphaFoldDB" id="A0AA39PLR0"/>
<comment type="caution">
    <text evidence="1">The sequence shown here is derived from an EMBL/GenBank/DDBJ whole genome shotgun (WGS) entry which is preliminary data.</text>
</comment>
<sequence length="176" mass="19853">MSLPRELFDQLSRRLVFQFVVANASEDAAQASQFRKYAILTYLAPAMVRRITSVWSEEVPEQETSLLVDLKNLTESHYTAYTSVLQSSTEKVAVFRFATKYVDSDLRQQSDINLQAFEFPRPLLRVRESAFVAGDNTGPGSAIRERLPRMKSEPAGMNTIKIDRKALPAQPSLHTA</sequence>
<dbReference type="Proteomes" id="UP001175228">
    <property type="component" value="Unassembled WGS sequence"/>
</dbReference>
<dbReference type="Gene3D" id="1.25.40.980">
    <property type="match status" value="1"/>
</dbReference>
<reference evidence="1" key="1">
    <citation type="submission" date="2023-06" db="EMBL/GenBank/DDBJ databases">
        <authorList>
            <consortium name="Lawrence Berkeley National Laboratory"/>
            <person name="Ahrendt S."/>
            <person name="Sahu N."/>
            <person name="Indic B."/>
            <person name="Wong-Bajracharya J."/>
            <person name="Merenyi Z."/>
            <person name="Ke H.-M."/>
            <person name="Monk M."/>
            <person name="Kocsube S."/>
            <person name="Drula E."/>
            <person name="Lipzen A."/>
            <person name="Balint B."/>
            <person name="Henrissat B."/>
            <person name="Andreopoulos B."/>
            <person name="Martin F.M."/>
            <person name="Harder C.B."/>
            <person name="Rigling D."/>
            <person name="Ford K.L."/>
            <person name="Foster G.D."/>
            <person name="Pangilinan J."/>
            <person name="Papanicolaou A."/>
            <person name="Barry K."/>
            <person name="LaButti K."/>
            <person name="Viragh M."/>
            <person name="Koriabine M."/>
            <person name="Yan M."/>
            <person name="Riley R."/>
            <person name="Champramary S."/>
            <person name="Plett K.L."/>
            <person name="Tsai I.J."/>
            <person name="Slot J."/>
            <person name="Sipos G."/>
            <person name="Plett J."/>
            <person name="Nagy L.G."/>
            <person name="Grigoriev I.V."/>
        </authorList>
    </citation>
    <scope>NUCLEOTIDE SEQUENCE</scope>
    <source>
        <strain evidence="1">HWK02</strain>
    </source>
</reference>
<keyword evidence="2" id="KW-1185">Reference proteome</keyword>
<protein>
    <submittedName>
        <fullName evidence="1">Uncharacterized protein</fullName>
    </submittedName>
</protein>
<evidence type="ECO:0000313" key="1">
    <source>
        <dbReference type="EMBL" id="KAK0485513.1"/>
    </source>
</evidence>
<name>A0AA39PLR0_9AGAR</name>
<organism evidence="1 2">
    <name type="scientific">Armillaria luteobubalina</name>
    <dbReference type="NCBI Taxonomy" id="153913"/>
    <lineage>
        <taxon>Eukaryota</taxon>
        <taxon>Fungi</taxon>
        <taxon>Dikarya</taxon>
        <taxon>Basidiomycota</taxon>
        <taxon>Agaricomycotina</taxon>
        <taxon>Agaricomycetes</taxon>
        <taxon>Agaricomycetidae</taxon>
        <taxon>Agaricales</taxon>
        <taxon>Marasmiineae</taxon>
        <taxon>Physalacriaceae</taxon>
        <taxon>Armillaria</taxon>
    </lineage>
</organism>
<dbReference type="EMBL" id="JAUEPU010000050">
    <property type="protein sequence ID" value="KAK0485513.1"/>
    <property type="molecule type" value="Genomic_DNA"/>
</dbReference>
<accession>A0AA39PLR0</accession>
<gene>
    <name evidence="1" type="ORF">EDD18DRAFT_1360975</name>
</gene>